<name>A0AAN7C907_9PEZI</name>
<reference evidence="2" key="1">
    <citation type="journal article" date="2023" name="Mol. Phylogenet. Evol.">
        <title>Genome-scale phylogeny and comparative genomics of the fungal order Sordariales.</title>
        <authorList>
            <person name="Hensen N."/>
            <person name="Bonometti L."/>
            <person name="Westerberg I."/>
            <person name="Brannstrom I.O."/>
            <person name="Guillou S."/>
            <person name="Cros-Aarteil S."/>
            <person name="Calhoun S."/>
            <person name="Haridas S."/>
            <person name="Kuo A."/>
            <person name="Mondo S."/>
            <person name="Pangilinan J."/>
            <person name="Riley R."/>
            <person name="LaButti K."/>
            <person name="Andreopoulos B."/>
            <person name="Lipzen A."/>
            <person name="Chen C."/>
            <person name="Yan M."/>
            <person name="Daum C."/>
            <person name="Ng V."/>
            <person name="Clum A."/>
            <person name="Steindorff A."/>
            <person name="Ohm R.A."/>
            <person name="Martin F."/>
            <person name="Silar P."/>
            <person name="Natvig D.O."/>
            <person name="Lalanne C."/>
            <person name="Gautier V."/>
            <person name="Ament-Velasquez S.L."/>
            <person name="Kruys A."/>
            <person name="Hutchinson M.I."/>
            <person name="Powell A.J."/>
            <person name="Barry K."/>
            <person name="Miller A.N."/>
            <person name="Grigoriev I.V."/>
            <person name="Debuchy R."/>
            <person name="Gladieux P."/>
            <person name="Hiltunen Thoren M."/>
            <person name="Johannesson H."/>
        </authorList>
    </citation>
    <scope>NUCLEOTIDE SEQUENCE</scope>
    <source>
        <strain evidence="2">CBS 532.94</strain>
    </source>
</reference>
<proteinExistence type="predicted"/>
<keyword evidence="3" id="KW-1185">Reference proteome</keyword>
<sequence length="198" mass="21599">MTTPSTTTTTTTNNPNPLLHFRVATPADTALLHTLVQSAFRGDESRLGWTTEANLLAGDRISPAGLLAKITHPEGAVLLASTSTTITSTACCEVVRRTAETAYFGMFAVSPRRQGGGIGKAVLAYAEEYCRRVLGVERMELSVIWSRGELIAWYMRRGYRRTGEEVPFPHGELARAGGVALKEDLHMVIMAKDLCYLP</sequence>
<dbReference type="EMBL" id="MU860184">
    <property type="protein sequence ID" value="KAK4236573.1"/>
    <property type="molecule type" value="Genomic_DNA"/>
</dbReference>
<dbReference type="GO" id="GO:0016747">
    <property type="term" value="F:acyltransferase activity, transferring groups other than amino-acyl groups"/>
    <property type="evidence" value="ECO:0007669"/>
    <property type="project" value="InterPro"/>
</dbReference>
<dbReference type="PROSITE" id="PS51186">
    <property type="entry name" value="GNAT"/>
    <property type="match status" value="1"/>
</dbReference>
<evidence type="ECO:0000313" key="2">
    <source>
        <dbReference type="EMBL" id="KAK4236573.1"/>
    </source>
</evidence>
<feature type="domain" description="N-acetyltransferase" evidence="1">
    <location>
        <begin position="19"/>
        <end position="195"/>
    </location>
</feature>
<dbReference type="InterPro" id="IPR000182">
    <property type="entry name" value="GNAT_dom"/>
</dbReference>
<reference evidence="2" key="2">
    <citation type="submission" date="2023-05" db="EMBL/GenBank/DDBJ databases">
        <authorList>
            <consortium name="Lawrence Berkeley National Laboratory"/>
            <person name="Steindorff A."/>
            <person name="Hensen N."/>
            <person name="Bonometti L."/>
            <person name="Westerberg I."/>
            <person name="Brannstrom I.O."/>
            <person name="Guillou S."/>
            <person name="Cros-Aarteil S."/>
            <person name="Calhoun S."/>
            <person name="Haridas S."/>
            <person name="Kuo A."/>
            <person name="Mondo S."/>
            <person name="Pangilinan J."/>
            <person name="Riley R."/>
            <person name="Labutti K."/>
            <person name="Andreopoulos B."/>
            <person name="Lipzen A."/>
            <person name="Chen C."/>
            <person name="Yanf M."/>
            <person name="Daum C."/>
            <person name="Ng V."/>
            <person name="Clum A."/>
            <person name="Ohm R."/>
            <person name="Martin F."/>
            <person name="Silar P."/>
            <person name="Natvig D."/>
            <person name="Lalanne C."/>
            <person name="Gautier V."/>
            <person name="Ament-Velasquez S.L."/>
            <person name="Kruys A."/>
            <person name="Hutchinson M.I."/>
            <person name="Powell A.J."/>
            <person name="Barry K."/>
            <person name="Miller A.N."/>
            <person name="Grigoriev I.V."/>
            <person name="Debuchy R."/>
            <person name="Gladieux P."/>
            <person name="Thoren M.H."/>
            <person name="Johannesson H."/>
        </authorList>
    </citation>
    <scope>NUCLEOTIDE SEQUENCE</scope>
    <source>
        <strain evidence="2">CBS 532.94</strain>
    </source>
</reference>
<evidence type="ECO:0000313" key="3">
    <source>
        <dbReference type="Proteomes" id="UP001303760"/>
    </source>
</evidence>
<comment type="caution">
    <text evidence="2">The sequence shown here is derived from an EMBL/GenBank/DDBJ whole genome shotgun (WGS) entry which is preliminary data.</text>
</comment>
<organism evidence="2 3">
    <name type="scientific">Achaetomium macrosporum</name>
    <dbReference type="NCBI Taxonomy" id="79813"/>
    <lineage>
        <taxon>Eukaryota</taxon>
        <taxon>Fungi</taxon>
        <taxon>Dikarya</taxon>
        <taxon>Ascomycota</taxon>
        <taxon>Pezizomycotina</taxon>
        <taxon>Sordariomycetes</taxon>
        <taxon>Sordariomycetidae</taxon>
        <taxon>Sordariales</taxon>
        <taxon>Chaetomiaceae</taxon>
        <taxon>Achaetomium</taxon>
    </lineage>
</organism>
<gene>
    <name evidence="2" type="ORF">C8A03DRAFT_45443</name>
</gene>
<dbReference type="CDD" id="cd04301">
    <property type="entry name" value="NAT_SF"/>
    <property type="match status" value="1"/>
</dbReference>
<dbReference type="Proteomes" id="UP001303760">
    <property type="component" value="Unassembled WGS sequence"/>
</dbReference>
<evidence type="ECO:0000259" key="1">
    <source>
        <dbReference type="PROSITE" id="PS51186"/>
    </source>
</evidence>
<dbReference type="Pfam" id="PF00583">
    <property type="entry name" value="Acetyltransf_1"/>
    <property type="match status" value="1"/>
</dbReference>
<dbReference type="InterPro" id="IPR016181">
    <property type="entry name" value="Acyl_CoA_acyltransferase"/>
</dbReference>
<dbReference type="SUPFAM" id="SSF55729">
    <property type="entry name" value="Acyl-CoA N-acyltransferases (Nat)"/>
    <property type="match status" value="1"/>
</dbReference>
<protein>
    <submittedName>
        <fullName evidence="2">Acyl-CoA N-acyltransferase</fullName>
    </submittedName>
</protein>
<dbReference type="AlphaFoldDB" id="A0AAN7C907"/>
<dbReference type="Gene3D" id="3.40.630.30">
    <property type="match status" value="1"/>
</dbReference>
<accession>A0AAN7C907</accession>